<organism evidence="11 12">
    <name type="scientific">Patiria miniata</name>
    <name type="common">Bat star</name>
    <name type="synonym">Asterina miniata</name>
    <dbReference type="NCBI Taxonomy" id="46514"/>
    <lineage>
        <taxon>Eukaryota</taxon>
        <taxon>Metazoa</taxon>
        <taxon>Echinodermata</taxon>
        <taxon>Eleutherozoa</taxon>
        <taxon>Asterozoa</taxon>
        <taxon>Asteroidea</taxon>
        <taxon>Valvatacea</taxon>
        <taxon>Valvatida</taxon>
        <taxon>Asterinidae</taxon>
        <taxon>Patiria</taxon>
    </lineage>
</organism>
<dbReference type="GO" id="GO:0042806">
    <property type="term" value="F:fucose binding"/>
    <property type="evidence" value="ECO:0007669"/>
    <property type="project" value="UniProtKB-ARBA"/>
</dbReference>
<feature type="domain" description="Fucolectin tachylectin-4 pentraxin-1" evidence="10">
    <location>
        <begin position="405"/>
        <end position="554"/>
    </location>
</feature>
<evidence type="ECO:0000256" key="6">
    <source>
        <dbReference type="ARBA" id="ARBA00022837"/>
    </source>
</evidence>
<dbReference type="AlphaFoldDB" id="A0A914AQ00"/>
<dbReference type="InterPro" id="IPR008979">
    <property type="entry name" value="Galactose-bd-like_sf"/>
</dbReference>
<dbReference type="GO" id="GO:0046872">
    <property type="term" value="F:metal ion binding"/>
    <property type="evidence" value="ECO:0007669"/>
    <property type="project" value="UniProtKB-KW"/>
</dbReference>
<dbReference type="InterPro" id="IPR051941">
    <property type="entry name" value="BG_Antigen-Binding_Lectin"/>
</dbReference>
<evidence type="ECO:0000256" key="3">
    <source>
        <dbReference type="ARBA" id="ARBA00011233"/>
    </source>
</evidence>
<keyword evidence="7" id="KW-1015">Disulfide bond</keyword>
<dbReference type="OMA" id="ICEGEAY"/>
<dbReference type="SUPFAM" id="SSF49785">
    <property type="entry name" value="Galactose-binding domain-like"/>
    <property type="match status" value="2"/>
</dbReference>
<protein>
    <recommendedName>
        <fullName evidence="10">Fucolectin tachylectin-4 pentraxin-1 domain-containing protein</fullName>
    </recommendedName>
</protein>
<evidence type="ECO:0000259" key="10">
    <source>
        <dbReference type="SMART" id="SM00607"/>
    </source>
</evidence>
<dbReference type="PANTHER" id="PTHR45713:SF6">
    <property type="entry name" value="F5_8 TYPE C DOMAIN-CONTAINING PROTEIN"/>
    <property type="match status" value="1"/>
</dbReference>
<evidence type="ECO:0000256" key="1">
    <source>
        <dbReference type="ARBA" id="ARBA00002219"/>
    </source>
</evidence>
<dbReference type="PANTHER" id="PTHR45713">
    <property type="entry name" value="FTP DOMAIN-CONTAINING PROTEIN"/>
    <property type="match status" value="1"/>
</dbReference>
<comment type="subunit">
    <text evidence="3">Homotrimer.</text>
</comment>
<comment type="function">
    <text evidence="1">Acts as a defensive agent. Recognizes blood group fucosylated oligosaccharides including A, B, H and Lewis B-type antigens. Does not recognize Lewis A antigen and has low affinity for monovalent haptens.</text>
</comment>
<dbReference type="GO" id="GO:0010185">
    <property type="term" value="P:regulation of cellular defense response"/>
    <property type="evidence" value="ECO:0007669"/>
    <property type="project" value="UniProtKB-ARBA"/>
</dbReference>
<dbReference type="Pfam" id="PF22633">
    <property type="entry name" value="F5_F8_type_C_2"/>
    <property type="match status" value="1"/>
</dbReference>
<dbReference type="GeneID" id="119736164"/>
<evidence type="ECO:0000256" key="2">
    <source>
        <dbReference type="ARBA" id="ARBA00010147"/>
    </source>
</evidence>
<dbReference type="Proteomes" id="UP000887568">
    <property type="component" value="Unplaced"/>
</dbReference>
<comment type="similarity">
    <text evidence="2">Belongs to the fucolectin family.</text>
</comment>
<dbReference type="RefSeq" id="XP_038066115.1">
    <property type="nucleotide sequence ID" value="XM_038210187.1"/>
</dbReference>
<keyword evidence="5" id="KW-0430">Lectin</keyword>
<evidence type="ECO:0000313" key="11">
    <source>
        <dbReference type="EnsemblMetazoa" id="XP_038066115.1"/>
    </source>
</evidence>
<keyword evidence="6" id="KW-0106">Calcium</keyword>
<feature type="signal peptide" evidence="9">
    <location>
        <begin position="1"/>
        <end position="19"/>
    </location>
</feature>
<keyword evidence="4" id="KW-0479">Metal-binding</keyword>
<accession>A0A914AQ00</accession>
<keyword evidence="12" id="KW-1185">Reference proteome</keyword>
<dbReference type="OrthoDB" id="547680at2759"/>
<evidence type="ECO:0000256" key="5">
    <source>
        <dbReference type="ARBA" id="ARBA00022734"/>
    </source>
</evidence>
<feature type="region of interest" description="Disordered" evidence="8">
    <location>
        <begin position="266"/>
        <end position="286"/>
    </location>
</feature>
<evidence type="ECO:0000313" key="12">
    <source>
        <dbReference type="Proteomes" id="UP000887568"/>
    </source>
</evidence>
<evidence type="ECO:0000256" key="4">
    <source>
        <dbReference type="ARBA" id="ARBA00022723"/>
    </source>
</evidence>
<name>A0A914AQ00_PATMI</name>
<keyword evidence="9" id="KW-0732">Signal</keyword>
<dbReference type="Gene3D" id="2.60.120.260">
    <property type="entry name" value="Galactose-binding domain-like"/>
    <property type="match status" value="2"/>
</dbReference>
<dbReference type="InterPro" id="IPR006585">
    <property type="entry name" value="FTP1"/>
</dbReference>
<dbReference type="GO" id="GO:0001868">
    <property type="term" value="P:regulation of complement activation, lectin pathway"/>
    <property type="evidence" value="ECO:0007669"/>
    <property type="project" value="UniProtKB-ARBA"/>
</dbReference>
<dbReference type="SMART" id="SM00607">
    <property type="entry name" value="FTP"/>
    <property type="match status" value="1"/>
</dbReference>
<evidence type="ECO:0000256" key="7">
    <source>
        <dbReference type="ARBA" id="ARBA00023157"/>
    </source>
</evidence>
<evidence type="ECO:0000256" key="8">
    <source>
        <dbReference type="SAM" id="MobiDB-lite"/>
    </source>
</evidence>
<feature type="chain" id="PRO_5037135365" description="Fucolectin tachylectin-4 pentraxin-1 domain-containing protein" evidence="9">
    <location>
        <begin position="20"/>
        <end position="562"/>
    </location>
</feature>
<reference evidence="11" key="1">
    <citation type="submission" date="2022-11" db="UniProtKB">
        <authorList>
            <consortium name="EnsemblMetazoa"/>
        </authorList>
    </citation>
    <scope>IDENTIFICATION</scope>
</reference>
<proteinExistence type="inferred from homology"/>
<evidence type="ECO:0000256" key="9">
    <source>
        <dbReference type="SAM" id="SignalP"/>
    </source>
</evidence>
<dbReference type="EnsemblMetazoa" id="XM_038210187.1">
    <property type="protein sequence ID" value="XP_038066115.1"/>
    <property type="gene ID" value="LOC119736164"/>
</dbReference>
<sequence length="562" mass="61235">MAFLLLICLLAEIALMTEARVCSLGNEPDPDLPKVTHWVTLPVRDPCDCSVIVPGGFNTVPVLQRGGSPYVRTHYPMVSSDPKEIGSHFGCDPIQQGVHDATVEPHEAAVTSPNLPHSEWIKLMYYDRSDPNSIEPDHSVLDKWKSSQITEVKISLRGNSSGLDLSFDARGSNSTSWFTYDRLLNSPWKDLDHNAIFRLNWTAKGADILGIHAELRRSHPVEGWLLWVPSGADEAQRWGTGKLPVIAFARTLNKVHWMDRDVLSRGRPSIQSSTPAPARGEYGVDSEPRTRASTAYEFQPWWMVDMGGTFSLEEIVITACAPGAGKTELTGAQFRVGVSQAIDEGTLCGSPVREPAGESTSLTILCPNNMPSARYLGMKIDGENGVLGFCDIVLDADGGPSPMLVGRPTWQSSVLARNASLCVDGLVGVHEADLTCCQTDEESDSWWQVDLGEVVTVTMVVISPFPDLTKWTDMAGATIAVGNDDDPFVLSAETCGGALAVEDLQKHRPLLVECVPSVNGRYVFIRGNNKPVSMCEVEVFGRAKGDVFYADTLSIHALVTEQ</sequence>